<sequence length="746" mass="82964">MNPAEPPSSIWNCLSCRRRKVRCDRRSPCTPCTKAGIDCAFPVSGRLPTRRDDQGTATAGSRDKKQADLLARLKRLEGVLRDLGVEPDGSISTGSVNGESSSARTVESHQFEVEERMMVQNLGSMVVSEDETVYIPSKFWKHITEEVSTLRQSFEFVDEFQFTGPGEETSNFANQGLPWAPFCPHTSSDFNPDDYQPLPSQMAFIWQTYCENVDHAVKILHRPCMEKVIRESKGRFSSLSTSMQALLFSISIASIASMSEQDVQENFRDSRTALLRRLSTGAEACLSKSDVLNTTDVRLLQAFVLYIEAKSQEAGNRASWCLTGLAVRIALLMGLHRDGSHFSNIPPFDVEIRRRLWWHVCLLDSRSEEAQTACTQMSVFGILHDTDFPTNVDDGDLDPQMASLAVAREGITDSSLFIARCQLWHLAKSSKRHGPPTGNDQAPAADLPPKAPPGFDALNASRAKLEDTFFRHLRQDDPRHVFFADVVRHSLAVFELNSYLHQVPPTRNPPAGVSCPGVNRTFVLSLAVLELSHSLESCPETSGCYWGLRPPVPWRTISALLVHSHKRPWSPTCERAWACITSYMATSPAFRANCKKDVLWIPVRKLLAEAAAYRALENQRIQGQPEIARRLRILKTAEQSSPDWTRAPCHRSTFDLDEAEKRLELEMQVAAADFSSPLPSAEGEDLFSLPVVSSSQANSMTVPDFSTGLGTDSLSAGDMGWEDLLPDGGFLDSAEAWDAWDQMMAH</sequence>
<evidence type="ECO:0000256" key="4">
    <source>
        <dbReference type="SAM" id="MobiDB-lite"/>
    </source>
</evidence>
<dbReference type="PROSITE" id="PS50048">
    <property type="entry name" value="ZN2_CY6_FUNGAL_2"/>
    <property type="match status" value="1"/>
</dbReference>
<dbReference type="InterPro" id="IPR036864">
    <property type="entry name" value="Zn2-C6_fun-type_DNA-bd_sf"/>
</dbReference>
<dbReference type="Pfam" id="PF00172">
    <property type="entry name" value="Zn_clus"/>
    <property type="match status" value="1"/>
</dbReference>
<dbReference type="InterPro" id="IPR001138">
    <property type="entry name" value="Zn2Cys6_DnaBD"/>
</dbReference>
<evidence type="ECO:0000313" key="6">
    <source>
        <dbReference type="EMBL" id="KAH6695493.1"/>
    </source>
</evidence>
<organism evidence="6 7">
    <name type="scientific">Plectosphaerella plurivora</name>
    <dbReference type="NCBI Taxonomy" id="936078"/>
    <lineage>
        <taxon>Eukaryota</taxon>
        <taxon>Fungi</taxon>
        <taxon>Dikarya</taxon>
        <taxon>Ascomycota</taxon>
        <taxon>Pezizomycotina</taxon>
        <taxon>Sordariomycetes</taxon>
        <taxon>Hypocreomycetidae</taxon>
        <taxon>Glomerellales</taxon>
        <taxon>Plectosphaerellaceae</taxon>
        <taxon>Plectosphaerella</taxon>
    </lineage>
</organism>
<keyword evidence="2" id="KW-0479">Metal-binding</keyword>
<dbReference type="GO" id="GO:0003677">
    <property type="term" value="F:DNA binding"/>
    <property type="evidence" value="ECO:0007669"/>
    <property type="project" value="InterPro"/>
</dbReference>
<evidence type="ECO:0000256" key="3">
    <source>
        <dbReference type="ARBA" id="ARBA00023242"/>
    </source>
</evidence>
<dbReference type="SUPFAM" id="SSF57701">
    <property type="entry name" value="Zn2/Cys6 DNA-binding domain"/>
    <property type="match status" value="1"/>
</dbReference>
<accession>A0A9P9AHI3</accession>
<proteinExistence type="predicted"/>
<name>A0A9P9AHI3_9PEZI</name>
<gene>
    <name evidence="6" type="ORF">F5X68DRAFT_244144</name>
</gene>
<evidence type="ECO:0000259" key="5">
    <source>
        <dbReference type="PROSITE" id="PS50048"/>
    </source>
</evidence>
<dbReference type="InterPro" id="IPR007219">
    <property type="entry name" value="XnlR_reg_dom"/>
</dbReference>
<dbReference type="GO" id="GO:0000981">
    <property type="term" value="F:DNA-binding transcription factor activity, RNA polymerase II-specific"/>
    <property type="evidence" value="ECO:0007669"/>
    <property type="project" value="InterPro"/>
</dbReference>
<dbReference type="InterPro" id="IPR050613">
    <property type="entry name" value="Sec_Metabolite_Reg"/>
</dbReference>
<evidence type="ECO:0000313" key="7">
    <source>
        <dbReference type="Proteomes" id="UP000770015"/>
    </source>
</evidence>
<dbReference type="Pfam" id="PF04082">
    <property type="entry name" value="Fungal_trans"/>
    <property type="match status" value="1"/>
</dbReference>
<keyword evidence="3" id="KW-0539">Nucleus</keyword>
<feature type="region of interest" description="Disordered" evidence="4">
    <location>
        <begin position="429"/>
        <end position="452"/>
    </location>
</feature>
<dbReference type="CDD" id="cd12148">
    <property type="entry name" value="fungal_TF_MHR"/>
    <property type="match status" value="1"/>
</dbReference>
<dbReference type="GO" id="GO:0005634">
    <property type="term" value="C:nucleus"/>
    <property type="evidence" value="ECO:0007669"/>
    <property type="project" value="UniProtKB-SubCell"/>
</dbReference>
<dbReference type="EMBL" id="JAGSXJ010000002">
    <property type="protein sequence ID" value="KAH6695493.1"/>
    <property type="molecule type" value="Genomic_DNA"/>
</dbReference>
<evidence type="ECO:0000256" key="2">
    <source>
        <dbReference type="ARBA" id="ARBA00022723"/>
    </source>
</evidence>
<dbReference type="PANTHER" id="PTHR31001">
    <property type="entry name" value="UNCHARACTERIZED TRANSCRIPTIONAL REGULATORY PROTEIN"/>
    <property type="match status" value="1"/>
</dbReference>
<keyword evidence="7" id="KW-1185">Reference proteome</keyword>
<dbReference type="Proteomes" id="UP000770015">
    <property type="component" value="Unassembled WGS sequence"/>
</dbReference>
<dbReference type="PANTHER" id="PTHR31001:SF77">
    <property type="entry name" value="TRANSCRIPTION FACTOR, PUTATIVE (AFU_ORTHOLOGUE AFUA_3G12940)-RELATED"/>
    <property type="match status" value="1"/>
</dbReference>
<reference evidence="6" key="1">
    <citation type="journal article" date="2021" name="Nat. Commun.">
        <title>Genetic determinants of endophytism in the Arabidopsis root mycobiome.</title>
        <authorList>
            <person name="Mesny F."/>
            <person name="Miyauchi S."/>
            <person name="Thiergart T."/>
            <person name="Pickel B."/>
            <person name="Atanasova L."/>
            <person name="Karlsson M."/>
            <person name="Huettel B."/>
            <person name="Barry K.W."/>
            <person name="Haridas S."/>
            <person name="Chen C."/>
            <person name="Bauer D."/>
            <person name="Andreopoulos W."/>
            <person name="Pangilinan J."/>
            <person name="LaButti K."/>
            <person name="Riley R."/>
            <person name="Lipzen A."/>
            <person name="Clum A."/>
            <person name="Drula E."/>
            <person name="Henrissat B."/>
            <person name="Kohler A."/>
            <person name="Grigoriev I.V."/>
            <person name="Martin F.M."/>
            <person name="Hacquard S."/>
        </authorList>
    </citation>
    <scope>NUCLEOTIDE SEQUENCE</scope>
    <source>
        <strain evidence="6">MPI-SDFR-AT-0117</strain>
    </source>
</reference>
<dbReference type="AlphaFoldDB" id="A0A9P9AHI3"/>
<comment type="caution">
    <text evidence="6">The sequence shown here is derived from an EMBL/GenBank/DDBJ whole genome shotgun (WGS) entry which is preliminary data.</text>
</comment>
<comment type="subcellular location">
    <subcellularLocation>
        <location evidence="1">Nucleus</location>
    </subcellularLocation>
</comment>
<dbReference type="OrthoDB" id="435881at2759"/>
<dbReference type="SMART" id="SM00066">
    <property type="entry name" value="GAL4"/>
    <property type="match status" value="1"/>
</dbReference>
<protein>
    <recommendedName>
        <fullName evidence="5">Zn(2)-C6 fungal-type domain-containing protein</fullName>
    </recommendedName>
</protein>
<dbReference type="GO" id="GO:0008270">
    <property type="term" value="F:zinc ion binding"/>
    <property type="evidence" value="ECO:0007669"/>
    <property type="project" value="InterPro"/>
</dbReference>
<evidence type="ECO:0000256" key="1">
    <source>
        <dbReference type="ARBA" id="ARBA00004123"/>
    </source>
</evidence>
<dbReference type="GO" id="GO:0006351">
    <property type="term" value="P:DNA-templated transcription"/>
    <property type="evidence" value="ECO:0007669"/>
    <property type="project" value="InterPro"/>
</dbReference>
<dbReference type="SMART" id="SM00906">
    <property type="entry name" value="Fungal_trans"/>
    <property type="match status" value="1"/>
</dbReference>
<dbReference type="Gene3D" id="4.10.240.10">
    <property type="entry name" value="Zn(2)-C6 fungal-type DNA-binding domain"/>
    <property type="match status" value="1"/>
</dbReference>
<feature type="domain" description="Zn(2)-C6 fungal-type" evidence="5">
    <location>
        <begin position="12"/>
        <end position="41"/>
    </location>
</feature>